<dbReference type="Proteomes" id="UP001497382">
    <property type="component" value="Unassembled WGS sequence"/>
</dbReference>
<evidence type="ECO:0000313" key="8">
    <source>
        <dbReference type="Proteomes" id="UP001497382"/>
    </source>
</evidence>
<evidence type="ECO:0000256" key="4">
    <source>
        <dbReference type="ARBA" id="ARBA00023136"/>
    </source>
</evidence>
<evidence type="ECO:0000313" key="7">
    <source>
        <dbReference type="EMBL" id="CAL1270131.1"/>
    </source>
</evidence>
<dbReference type="SUPFAM" id="SSF103473">
    <property type="entry name" value="MFS general substrate transporter"/>
    <property type="match status" value="1"/>
</dbReference>
<dbReference type="InterPro" id="IPR011701">
    <property type="entry name" value="MFS"/>
</dbReference>
<keyword evidence="4 5" id="KW-0472">Membrane</keyword>
<dbReference type="Gene3D" id="1.20.1250.20">
    <property type="entry name" value="MFS general substrate transporter like domains"/>
    <property type="match status" value="1"/>
</dbReference>
<evidence type="ECO:0000256" key="2">
    <source>
        <dbReference type="ARBA" id="ARBA00022692"/>
    </source>
</evidence>
<comment type="subcellular location">
    <subcellularLocation>
        <location evidence="1">Membrane</location>
        <topology evidence="1">Multi-pass membrane protein</topology>
    </subcellularLocation>
</comment>
<keyword evidence="8" id="KW-1185">Reference proteome</keyword>
<protein>
    <recommendedName>
        <fullName evidence="6">Major facilitator superfamily (MFS) profile domain-containing protein</fullName>
    </recommendedName>
</protein>
<dbReference type="GO" id="GO:0016020">
    <property type="term" value="C:membrane"/>
    <property type="evidence" value="ECO:0007669"/>
    <property type="project" value="UniProtKB-SubCell"/>
</dbReference>
<evidence type="ECO:0000256" key="5">
    <source>
        <dbReference type="SAM" id="Phobius"/>
    </source>
</evidence>
<keyword evidence="3 5" id="KW-1133">Transmembrane helix</keyword>
<dbReference type="EMBL" id="CAXIEN010000046">
    <property type="protein sequence ID" value="CAL1270131.1"/>
    <property type="molecule type" value="Genomic_DNA"/>
</dbReference>
<gene>
    <name evidence="7" type="ORF">LARSCL_LOCUS5123</name>
</gene>
<organism evidence="7 8">
    <name type="scientific">Larinioides sclopetarius</name>
    <dbReference type="NCBI Taxonomy" id="280406"/>
    <lineage>
        <taxon>Eukaryota</taxon>
        <taxon>Metazoa</taxon>
        <taxon>Ecdysozoa</taxon>
        <taxon>Arthropoda</taxon>
        <taxon>Chelicerata</taxon>
        <taxon>Arachnida</taxon>
        <taxon>Araneae</taxon>
        <taxon>Araneomorphae</taxon>
        <taxon>Entelegynae</taxon>
        <taxon>Araneoidea</taxon>
        <taxon>Araneidae</taxon>
        <taxon>Larinioides</taxon>
    </lineage>
</organism>
<dbReference type="GO" id="GO:0006820">
    <property type="term" value="P:monoatomic anion transport"/>
    <property type="evidence" value="ECO:0007669"/>
    <property type="project" value="TreeGrafter"/>
</dbReference>
<evidence type="ECO:0000256" key="1">
    <source>
        <dbReference type="ARBA" id="ARBA00004141"/>
    </source>
</evidence>
<feature type="transmembrane region" description="Helical" evidence="5">
    <location>
        <begin position="169"/>
        <end position="190"/>
    </location>
</feature>
<dbReference type="AlphaFoldDB" id="A0AAV1ZGG2"/>
<sequence>MVINNSHSVDSVSLIVEIVNSDDSFFLIVIDFIPKRYVFSIVGLAATTLSVALQTNLSIAIVYMVKNTQDDSPTETFSECGVQHEVIFNKTEISQVATGEFEWTPDMQGIALGAQYLGLAVGYVPGGRLSEVYGGKITMISTLLMSSVLTALLPFMAHLSIYAFIACRFLIGMGTSPVFPALVYMISLWIPEPERMFVSSFILAGYGTGAFVSYVTAGALCASDFMGGWPSVFYLGDHFCTMESDSNLNSFLGTSRRLPWAVLDFILLCDISGTLHGDHSQSRQCSSGYTIVKHCKI</sequence>
<feature type="domain" description="Major facilitator superfamily (MFS) profile" evidence="6">
    <location>
        <begin position="44"/>
        <end position="297"/>
    </location>
</feature>
<reference evidence="7 8" key="1">
    <citation type="submission" date="2024-04" db="EMBL/GenBank/DDBJ databases">
        <authorList>
            <person name="Rising A."/>
            <person name="Reimegard J."/>
            <person name="Sonavane S."/>
            <person name="Akerstrom W."/>
            <person name="Nylinder S."/>
            <person name="Hedman E."/>
            <person name="Kallberg Y."/>
        </authorList>
    </citation>
    <scope>NUCLEOTIDE SEQUENCE [LARGE SCALE GENOMIC DNA]</scope>
</reference>
<name>A0AAV1ZGG2_9ARAC</name>
<evidence type="ECO:0000259" key="6">
    <source>
        <dbReference type="PROSITE" id="PS50850"/>
    </source>
</evidence>
<dbReference type="PANTHER" id="PTHR11662">
    <property type="entry name" value="SOLUTE CARRIER FAMILY 17"/>
    <property type="match status" value="1"/>
</dbReference>
<keyword evidence="2 5" id="KW-0812">Transmembrane</keyword>
<dbReference type="InterPro" id="IPR036259">
    <property type="entry name" value="MFS_trans_sf"/>
</dbReference>
<dbReference type="InterPro" id="IPR020846">
    <property type="entry name" value="MFS_dom"/>
</dbReference>
<feature type="transmembrane region" description="Helical" evidence="5">
    <location>
        <begin position="137"/>
        <end position="157"/>
    </location>
</feature>
<dbReference type="Pfam" id="PF07690">
    <property type="entry name" value="MFS_1"/>
    <property type="match status" value="1"/>
</dbReference>
<accession>A0AAV1ZGG2</accession>
<evidence type="ECO:0000256" key="3">
    <source>
        <dbReference type="ARBA" id="ARBA00022989"/>
    </source>
</evidence>
<proteinExistence type="predicted"/>
<dbReference type="PANTHER" id="PTHR11662:SF399">
    <property type="entry name" value="FI19708P1-RELATED"/>
    <property type="match status" value="1"/>
</dbReference>
<dbReference type="InterPro" id="IPR050382">
    <property type="entry name" value="MFS_Na/Anion_cotransporter"/>
</dbReference>
<dbReference type="GO" id="GO:0022857">
    <property type="term" value="F:transmembrane transporter activity"/>
    <property type="evidence" value="ECO:0007669"/>
    <property type="project" value="InterPro"/>
</dbReference>
<feature type="transmembrane region" description="Helical" evidence="5">
    <location>
        <begin position="196"/>
        <end position="217"/>
    </location>
</feature>
<feature type="transmembrane region" description="Helical" evidence="5">
    <location>
        <begin position="37"/>
        <end position="65"/>
    </location>
</feature>
<comment type="caution">
    <text evidence="7">The sequence shown here is derived from an EMBL/GenBank/DDBJ whole genome shotgun (WGS) entry which is preliminary data.</text>
</comment>
<dbReference type="PROSITE" id="PS50850">
    <property type="entry name" value="MFS"/>
    <property type="match status" value="1"/>
</dbReference>